<dbReference type="SUPFAM" id="SSF56112">
    <property type="entry name" value="Protein kinase-like (PK-like)"/>
    <property type="match status" value="1"/>
</dbReference>
<evidence type="ECO:0000313" key="4">
    <source>
        <dbReference type="Proteomes" id="UP000030671"/>
    </source>
</evidence>
<dbReference type="Gene3D" id="1.10.510.10">
    <property type="entry name" value="Transferase(Phosphotransferase) domain 1"/>
    <property type="match status" value="1"/>
</dbReference>
<feature type="domain" description="Protein kinase" evidence="2">
    <location>
        <begin position="87"/>
        <end position="382"/>
    </location>
</feature>
<evidence type="ECO:0000313" key="3">
    <source>
        <dbReference type="EMBL" id="ETW77335.1"/>
    </source>
</evidence>
<dbReference type="AlphaFoldDB" id="W4JW79"/>
<dbReference type="SMART" id="SM00220">
    <property type="entry name" value="S_TKc"/>
    <property type="match status" value="1"/>
</dbReference>
<name>W4JW79_HETIT</name>
<protein>
    <recommendedName>
        <fullName evidence="2">Protein kinase domain-containing protein</fullName>
    </recommendedName>
</protein>
<dbReference type="KEGG" id="hir:HETIRDRAFT_454663"/>
<dbReference type="GO" id="GO:0004674">
    <property type="term" value="F:protein serine/threonine kinase activity"/>
    <property type="evidence" value="ECO:0007669"/>
    <property type="project" value="TreeGrafter"/>
</dbReference>
<dbReference type="GeneID" id="20676539"/>
<dbReference type="GO" id="GO:0005524">
    <property type="term" value="F:ATP binding"/>
    <property type="evidence" value="ECO:0007669"/>
    <property type="project" value="InterPro"/>
</dbReference>
<dbReference type="HOGENOM" id="CLU_580106_0_0_1"/>
<organism evidence="3 4">
    <name type="scientific">Heterobasidion irregulare (strain TC 32-1)</name>
    <dbReference type="NCBI Taxonomy" id="747525"/>
    <lineage>
        <taxon>Eukaryota</taxon>
        <taxon>Fungi</taxon>
        <taxon>Dikarya</taxon>
        <taxon>Basidiomycota</taxon>
        <taxon>Agaricomycotina</taxon>
        <taxon>Agaricomycetes</taxon>
        <taxon>Russulales</taxon>
        <taxon>Bondarzewiaceae</taxon>
        <taxon>Heterobasidion</taxon>
        <taxon>Heterobasidion annosum species complex</taxon>
    </lineage>
</organism>
<dbReference type="GO" id="GO:0005737">
    <property type="term" value="C:cytoplasm"/>
    <property type="evidence" value="ECO:0007669"/>
    <property type="project" value="TreeGrafter"/>
</dbReference>
<keyword evidence="4" id="KW-1185">Reference proteome</keyword>
<dbReference type="Pfam" id="PF00069">
    <property type="entry name" value="Pkinase"/>
    <property type="match status" value="1"/>
</dbReference>
<gene>
    <name evidence="3" type="ORF">HETIRDRAFT_454663</name>
</gene>
<dbReference type="OrthoDB" id="10252171at2759"/>
<dbReference type="RefSeq" id="XP_009550854.1">
    <property type="nucleotide sequence ID" value="XM_009552559.1"/>
</dbReference>
<dbReference type="EMBL" id="KI925463">
    <property type="protein sequence ID" value="ETW77335.1"/>
    <property type="molecule type" value="Genomic_DNA"/>
</dbReference>
<accession>W4JW79</accession>
<evidence type="ECO:0000259" key="2">
    <source>
        <dbReference type="PROSITE" id="PS50011"/>
    </source>
</evidence>
<dbReference type="PROSITE" id="PS00109">
    <property type="entry name" value="PROTEIN_KINASE_TYR"/>
    <property type="match status" value="1"/>
</dbReference>
<evidence type="ECO:0000256" key="1">
    <source>
        <dbReference type="SAM" id="MobiDB-lite"/>
    </source>
</evidence>
<feature type="region of interest" description="Disordered" evidence="1">
    <location>
        <begin position="1"/>
        <end position="46"/>
    </location>
</feature>
<sequence length="471" mass="54021">MDDESTHSEASEADSSAFHADETSSSSRLPSTGTGPVSSGDDNSMNLGATFPADVEIPYLRRVYIKRPDRDDAMSILSKKFAHSREWAIRGLLDIMPMSTIHVAQHKSGALHAIKSVYVESTRAARSRIADLRVLRMLQQNQHPFLLGPPPEQGDRFYWASWNGFLNIVTPFCPYGDLARQCGKVDKTQLFYIAAEMVLAISFLHENNIVHADVRPDNIFINTQGHSVLSDFENATRSKDGFFISDAMKGMRRYMAPEIIGGRDRNTKLLRSVQNSRCTPFKFSVSTDWWSLGITLLELWAGKTPNSPYKDDLFSHFQYSHYNDPNAWENFTQKAFNVYVKECLSVAEVPSGDLTQFILSILTVEPKQRRDLSKPWTDHEYFDEIEGEVGWSRIRDGQRAPFSKEWRRDHETPVRYPYIKKNNPEDEWPALNVLCLFRTFEKEHLSLTVEERYDPADVHRPRGNVFETMHV</sequence>
<dbReference type="InterPro" id="IPR011009">
    <property type="entry name" value="Kinase-like_dom_sf"/>
</dbReference>
<dbReference type="STRING" id="747525.W4JW79"/>
<dbReference type="InterPro" id="IPR053235">
    <property type="entry name" value="Ser_Thr_kinase"/>
</dbReference>
<feature type="compositionally biased region" description="Polar residues" evidence="1">
    <location>
        <begin position="23"/>
        <end position="46"/>
    </location>
</feature>
<dbReference type="PROSITE" id="PS50011">
    <property type="entry name" value="PROTEIN_KINASE_DOM"/>
    <property type="match status" value="1"/>
</dbReference>
<proteinExistence type="predicted"/>
<dbReference type="Proteomes" id="UP000030671">
    <property type="component" value="Unassembled WGS sequence"/>
</dbReference>
<reference evidence="3 4" key="1">
    <citation type="journal article" date="2012" name="New Phytol.">
        <title>Insight into trade-off between wood decay and parasitism from the genome of a fungal forest pathogen.</title>
        <authorList>
            <person name="Olson A."/>
            <person name="Aerts A."/>
            <person name="Asiegbu F."/>
            <person name="Belbahri L."/>
            <person name="Bouzid O."/>
            <person name="Broberg A."/>
            <person name="Canback B."/>
            <person name="Coutinho P.M."/>
            <person name="Cullen D."/>
            <person name="Dalman K."/>
            <person name="Deflorio G."/>
            <person name="van Diepen L.T."/>
            <person name="Dunand C."/>
            <person name="Duplessis S."/>
            <person name="Durling M."/>
            <person name="Gonthier P."/>
            <person name="Grimwood J."/>
            <person name="Fossdal C.G."/>
            <person name="Hansson D."/>
            <person name="Henrissat B."/>
            <person name="Hietala A."/>
            <person name="Himmelstrand K."/>
            <person name="Hoffmeister D."/>
            <person name="Hogberg N."/>
            <person name="James T.Y."/>
            <person name="Karlsson M."/>
            <person name="Kohler A."/>
            <person name="Kues U."/>
            <person name="Lee Y.H."/>
            <person name="Lin Y.C."/>
            <person name="Lind M."/>
            <person name="Lindquist E."/>
            <person name="Lombard V."/>
            <person name="Lucas S."/>
            <person name="Lunden K."/>
            <person name="Morin E."/>
            <person name="Murat C."/>
            <person name="Park J."/>
            <person name="Raffaello T."/>
            <person name="Rouze P."/>
            <person name="Salamov A."/>
            <person name="Schmutz J."/>
            <person name="Solheim H."/>
            <person name="Stahlberg J."/>
            <person name="Velez H."/>
            <person name="de Vries R.P."/>
            <person name="Wiebenga A."/>
            <person name="Woodward S."/>
            <person name="Yakovlev I."/>
            <person name="Garbelotto M."/>
            <person name="Martin F."/>
            <person name="Grigoriev I.V."/>
            <person name="Stenlid J."/>
        </authorList>
    </citation>
    <scope>NUCLEOTIDE SEQUENCE [LARGE SCALE GENOMIC DNA]</scope>
    <source>
        <strain evidence="3 4">TC 32-1</strain>
    </source>
</reference>
<feature type="compositionally biased region" description="Basic and acidic residues" evidence="1">
    <location>
        <begin position="1"/>
        <end position="10"/>
    </location>
</feature>
<dbReference type="eggNOG" id="KOG0598">
    <property type="taxonomic scope" value="Eukaryota"/>
</dbReference>
<dbReference type="PANTHER" id="PTHR24361">
    <property type="entry name" value="MITOGEN-ACTIVATED KINASE KINASE KINASE"/>
    <property type="match status" value="1"/>
</dbReference>
<dbReference type="InParanoid" id="W4JW79"/>
<dbReference type="InterPro" id="IPR000719">
    <property type="entry name" value="Prot_kinase_dom"/>
</dbReference>
<dbReference type="InterPro" id="IPR008266">
    <property type="entry name" value="Tyr_kinase_AS"/>
</dbReference>